<keyword evidence="4" id="KW-1185">Reference proteome</keyword>
<reference evidence="3 4" key="1">
    <citation type="submission" date="2020-08" db="EMBL/GenBank/DDBJ databases">
        <title>Sequencing the genomes of 1000 actinobacteria strains.</title>
        <authorList>
            <person name="Klenk H.-P."/>
        </authorList>
    </citation>
    <scope>NUCLEOTIDE SEQUENCE [LARGE SCALE GENOMIC DNA]</scope>
    <source>
        <strain evidence="3 4">DSM 23040</strain>
    </source>
</reference>
<dbReference type="InterPro" id="IPR050967">
    <property type="entry name" value="Thiamine_Salvage_TenA"/>
</dbReference>
<evidence type="ECO:0000313" key="4">
    <source>
        <dbReference type="Proteomes" id="UP000568050"/>
    </source>
</evidence>
<comment type="caution">
    <text evidence="3">The sequence shown here is derived from an EMBL/GenBank/DDBJ whole genome shotgun (WGS) entry which is preliminary data.</text>
</comment>
<dbReference type="Gene3D" id="1.20.910.10">
    <property type="entry name" value="Heme oxygenase-like"/>
    <property type="match status" value="1"/>
</dbReference>
<proteinExistence type="predicted"/>
<dbReference type="InterPro" id="IPR016084">
    <property type="entry name" value="Haem_Oase-like_multi-hlx"/>
</dbReference>
<dbReference type="CDD" id="cd19365">
    <property type="entry name" value="TenA_C-like"/>
    <property type="match status" value="1"/>
</dbReference>
<gene>
    <name evidence="3" type="ORF">FHX50_002054</name>
</gene>
<accession>A0A839QTE2</accession>
<dbReference type="GO" id="GO:0005829">
    <property type="term" value="C:cytosol"/>
    <property type="evidence" value="ECO:0007669"/>
    <property type="project" value="TreeGrafter"/>
</dbReference>
<dbReference type="Proteomes" id="UP000568050">
    <property type="component" value="Unassembled WGS sequence"/>
</dbReference>
<dbReference type="AlphaFoldDB" id="A0A839QTE2"/>
<evidence type="ECO:0000259" key="2">
    <source>
        <dbReference type="Pfam" id="PF03070"/>
    </source>
</evidence>
<dbReference type="PANTHER" id="PTHR43198">
    <property type="entry name" value="BIFUNCTIONAL TH2 PROTEIN"/>
    <property type="match status" value="1"/>
</dbReference>
<dbReference type="Pfam" id="PF03070">
    <property type="entry name" value="TENA_THI-4"/>
    <property type="match status" value="1"/>
</dbReference>
<feature type="domain" description="Thiaminase-2/PQQC" evidence="2">
    <location>
        <begin position="33"/>
        <end position="228"/>
    </location>
</feature>
<evidence type="ECO:0000313" key="3">
    <source>
        <dbReference type="EMBL" id="MBB3023753.1"/>
    </source>
</evidence>
<protein>
    <submittedName>
        <fullName evidence="3">Thiaminase</fullName>
    </submittedName>
</protein>
<name>A0A839QTE2_9MICO</name>
<evidence type="ECO:0000256" key="1">
    <source>
        <dbReference type="ARBA" id="ARBA00004948"/>
    </source>
</evidence>
<dbReference type="RefSeq" id="WP_221187335.1">
    <property type="nucleotide sequence ID" value="NZ_CBCSFZ010000001.1"/>
</dbReference>
<dbReference type="PANTHER" id="PTHR43198:SF2">
    <property type="entry name" value="SI:CH1073-67J19.1-RELATED"/>
    <property type="match status" value="1"/>
</dbReference>
<comment type="pathway">
    <text evidence="1">Cofactor biosynthesis; thiamine diphosphate biosynthesis.</text>
</comment>
<sequence length="239" mass="26582">MTTETTEHLQPAGEHTARMWEQTADIRARIEQLPFLTQLADGTLDPEKFAYYIGQDTHYLDDYQRAMLLIAARAPIAEEMRFWAKSAVGAIAEEKEMHKALSTDRTLQQFDLTNVQKALPTFAYGSYLVASAATDPYPVAATSVLPCYWIFADAGRRLAAAAVVKESGADHPYATWAHAYGDEGFQSITGQAIAIVERALTDATAAERDDAMEAFRRATRLEELFWEAPMGGEDIRRVV</sequence>
<dbReference type="EMBL" id="JACHWP010000011">
    <property type="protein sequence ID" value="MBB3023753.1"/>
    <property type="molecule type" value="Genomic_DNA"/>
</dbReference>
<dbReference type="InterPro" id="IPR004305">
    <property type="entry name" value="Thiaminase-2/PQQC"/>
</dbReference>
<dbReference type="SUPFAM" id="SSF48613">
    <property type="entry name" value="Heme oxygenase-like"/>
    <property type="match status" value="1"/>
</dbReference>
<organism evidence="3 4">
    <name type="scientific">Helcobacillus massiliensis</name>
    <dbReference type="NCBI Taxonomy" id="521392"/>
    <lineage>
        <taxon>Bacteria</taxon>
        <taxon>Bacillati</taxon>
        <taxon>Actinomycetota</taxon>
        <taxon>Actinomycetes</taxon>
        <taxon>Micrococcales</taxon>
        <taxon>Dermabacteraceae</taxon>
        <taxon>Helcobacillus</taxon>
    </lineage>
</organism>